<name>A0ABX5F3X6_9CHRO</name>
<evidence type="ECO:0000313" key="3">
    <source>
        <dbReference type="Proteomes" id="UP000238218"/>
    </source>
</evidence>
<dbReference type="CDD" id="cd02524">
    <property type="entry name" value="G1P_cytidylyltransferase"/>
    <property type="match status" value="1"/>
</dbReference>
<dbReference type="RefSeq" id="WP_106222922.1">
    <property type="nucleotide sequence ID" value="NZ_PVWP01000013.1"/>
</dbReference>
<dbReference type="PANTHER" id="PTHR47183:SF1">
    <property type="entry name" value="GLUCOSE-1-PHOSPHATE CYTIDYLYLTRANSFERASE"/>
    <property type="match status" value="1"/>
</dbReference>
<dbReference type="InterPro" id="IPR029044">
    <property type="entry name" value="Nucleotide-diphossugar_trans"/>
</dbReference>
<dbReference type="PANTHER" id="PTHR47183">
    <property type="entry name" value="GLUCOSE-1-PHOSPHATE CYTIDYLYLTRANSFERASE-RELATED"/>
    <property type="match status" value="1"/>
</dbReference>
<dbReference type="EMBL" id="PVWP01000013">
    <property type="protein sequence ID" value="PSB35974.1"/>
    <property type="molecule type" value="Genomic_DNA"/>
</dbReference>
<evidence type="ECO:0000259" key="1">
    <source>
        <dbReference type="Pfam" id="PF00483"/>
    </source>
</evidence>
<dbReference type="InterPro" id="IPR005835">
    <property type="entry name" value="NTP_transferase_dom"/>
</dbReference>
<dbReference type="Proteomes" id="UP000238218">
    <property type="component" value="Unassembled WGS sequence"/>
</dbReference>
<dbReference type="GO" id="GO:0016779">
    <property type="term" value="F:nucleotidyltransferase activity"/>
    <property type="evidence" value="ECO:0007669"/>
    <property type="project" value="UniProtKB-KW"/>
</dbReference>
<dbReference type="InterPro" id="IPR046981">
    <property type="entry name" value="G1P_cyt_trans"/>
</dbReference>
<dbReference type="Gene3D" id="3.90.550.10">
    <property type="entry name" value="Spore Coat Polysaccharide Biosynthesis Protein SpsA, Chain A"/>
    <property type="match status" value="1"/>
</dbReference>
<dbReference type="InterPro" id="IPR013446">
    <property type="entry name" value="G1P_cyt_trans-like"/>
</dbReference>
<reference evidence="2 3" key="1">
    <citation type="submission" date="2018-02" db="EMBL/GenBank/DDBJ databases">
        <authorList>
            <person name="Moore K."/>
            <person name="Momper L."/>
        </authorList>
    </citation>
    <scope>NUCLEOTIDE SEQUENCE [LARGE SCALE GENOMIC DNA]</scope>
    <source>
        <strain evidence="2 3">CCALA 015</strain>
    </source>
</reference>
<reference evidence="2 3" key="2">
    <citation type="submission" date="2018-03" db="EMBL/GenBank/DDBJ databases">
        <title>The ancient ancestry and fast evolution of plastids.</title>
        <authorList>
            <person name="Moore K.R."/>
            <person name="Magnabosco C."/>
            <person name="Momper L."/>
            <person name="Gold D.A."/>
            <person name="Bosak T."/>
            <person name="Fournier G.P."/>
        </authorList>
    </citation>
    <scope>NUCLEOTIDE SEQUENCE [LARGE SCALE GENOMIC DNA]</scope>
    <source>
        <strain evidence="2 3">CCALA 015</strain>
    </source>
</reference>
<organism evidence="2 3">
    <name type="scientific">Aphanothece cf. minutissima CCALA 015</name>
    <dbReference type="NCBI Taxonomy" id="2107695"/>
    <lineage>
        <taxon>Bacteria</taxon>
        <taxon>Bacillati</taxon>
        <taxon>Cyanobacteriota</taxon>
        <taxon>Cyanophyceae</taxon>
        <taxon>Oscillatoriophycideae</taxon>
        <taxon>Chroococcales</taxon>
        <taxon>Aphanothecaceae</taxon>
        <taxon>Aphanothece</taxon>
    </lineage>
</organism>
<keyword evidence="2" id="KW-0548">Nucleotidyltransferase</keyword>
<keyword evidence="2" id="KW-0808">Transferase</keyword>
<dbReference type="Pfam" id="PF00483">
    <property type="entry name" value="NTP_transferase"/>
    <property type="match status" value="1"/>
</dbReference>
<dbReference type="SUPFAM" id="SSF53448">
    <property type="entry name" value="Nucleotide-diphospho-sugar transferases"/>
    <property type="match status" value="1"/>
</dbReference>
<gene>
    <name evidence="2" type="primary">rfbF</name>
    <name evidence="2" type="ORF">C7B81_15385</name>
</gene>
<accession>A0ABX5F3X6</accession>
<dbReference type="NCBIfam" id="TIGR02623">
    <property type="entry name" value="G1P_cyt_trans"/>
    <property type="match status" value="1"/>
</dbReference>
<evidence type="ECO:0000313" key="2">
    <source>
        <dbReference type="EMBL" id="PSB35974.1"/>
    </source>
</evidence>
<sequence length="257" mass="29011">MKAVILAGGLGTRLAEETHLRPKPMVEIGGKPILWHILKIYSHHGINDFIICCGYKGYVIKEYFANYFLHTSDVTFHMDLNHMEVHRQKAEPWKVTLVDTGDATLTGGRLARVRSYLPDDESFCFTYGDGVADVDITALIAHHQSQGLQATLTAVQPPGRYGALHLDGDVVTDFEEKPDGDNAWINGGFFVLEPPVIDLVDGDQCVWEQAPLKALATQGQLNSFKHRGFWQPMDTLRDRQRLEDLWQQGRAPWKIWS</sequence>
<keyword evidence="3" id="KW-1185">Reference proteome</keyword>
<proteinExistence type="predicted"/>
<feature type="domain" description="Nucleotidyl transferase" evidence="1">
    <location>
        <begin position="2"/>
        <end position="200"/>
    </location>
</feature>
<comment type="caution">
    <text evidence="2">The sequence shown here is derived from an EMBL/GenBank/DDBJ whole genome shotgun (WGS) entry which is preliminary data.</text>
</comment>
<protein>
    <submittedName>
        <fullName evidence="2">Glucose-1-phosphate cytidylyltransferase</fullName>
    </submittedName>
</protein>